<organism evidence="2 3">
    <name type="scientific">Marmoricola endophyticus</name>
    <dbReference type="NCBI Taxonomy" id="2040280"/>
    <lineage>
        <taxon>Bacteria</taxon>
        <taxon>Bacillati</taxon>
        <taxon>Actinomycetota</taxon>
        <taxon>Actinomycetes</taxon>
        <taxon>Propionibacteriales</taxon>
        <taxon>Nocardioidaceae</taxon>
        <taxon>Marmoricola</taxon>
    </lineage>
</organism>
<dbReference type="Proteomes" id="UP000649179">
    <property type="component" value="Unassembled WGS sequence"/>
</dbReference>
<accession>A0A917F3K9</accession>
<evidence type="ECO:0000313" key="3">
    <source>
        <dbReference type="Proteomes" id="UP000649179"/>
    </source>
</evidence>
<feature type="chain" id="PRO_5037494342" description="Type I phosphodiesterase / nucleotide pyrophosphatase" evidence="1">
    <location>
        <begin position="35"/>
        <end position="518"/>
    </location>
</feature>
<dbReference type="EMBL" id="BMKQ01000001">
    <property type="protein sequence ID" value="GGF46863.1"/>
    <property type="molecule type" value="Genomic_DNA"/>
</dbReference>
<keyword evidence="1" id="KW-0732">Signal</keyword>
<dbReference type="Gene3D" id="3.40.720.10">
    <property type="entry name" value="Alkaline Phosphatase, subunit A"/>
    <property type="match status" value="2"/>
</dbReference>
<keyword evidence="3" id="KW-1185">Reference proteome</keyword>
<dbReference type="SUPFAM" id="SSF53649">
    <property type="entry name" value="Alkaline phosphatase-like"/>
    <property type="match status" value="1"/>
</dbReference>
<comment type="caution">
    <text evidence="2">The sequence shown here is derived from an EMBL/GenBank/DDBJ whole genome shotgun (WGS) entry which is preliminary data.</text>
</comment>
<evidence type="ECO:0008006" key="4">
    <source>
        <dbReference type="Google" id="ProtNLM"/>
    </source>
</evidence>
<dbReference type="InterPro" id="IPR017850">
    <property type="entry name" value="Alkaline_phosphatase_core_sf"/>
</dbReference>
<dbReference type="InterPro" id="IPR002591">
    <property type="entry name" value="Phosphodiest/P_Trfase"/>
</dbReference>
<evidence type="ECO:0000256" key="1">
    <source>
        <dbReference type="SAM" id="SignalP"/>
    </source>
</evidence>
<protein>
    <recommendedName>
        <fullName evidence="4">Type I phosphodiesterase / nucleotide pyrophosphatase</fullName>
    </recommendedName>
</protein>
<sequence>MLPMSSRVLARALLAPLVLVPGLLAGLAADPAAAAPRADPTSATGVEAAARIARPHVLVVGIDGLRLDVAERQRTPALHALMARGQTWRTLLYAPPFSTTKSGPGWSTNLTGTWPDKHKIKDNDWGASGDVADHPDVLTRVERARPELSTYAAAGWPDLTSGGPDRPVISSAVDTRVSYDGDADGWTGTDARVADAAVTHLRGPHPDASFVYFGAVDEAGHECGAAHACYADAIRRTDAHLGRLMRVVAERRARGETWTVLLTTDHGHKDAGGHGGVSPHERASFLTMDGAGAYPGQVSGDDSPVRNVDLVPTVLRQLGVPAPADLDGRPLTAPDPDPFDALTATVAGGATHEAPPGWDVDDAAMGTGGDARWRGWAFTGDARWSAAQRYQGRGGNVRERGTFAVADSDEWADAPHTGRFDSTLRSPSYDVGGHASAVVRFASHYKGHADQAGQLAVSFDGGPAQVVRTWRASRPHTIEHVPVAVPAGAERMSVQWRLTGAANGWYWAVDEPSVTPTG</sequence>
<dbReference type="PANTHER" id="PTHR10151:SF120">
    <property type="entry name" value="BIS(5'-ADENOSYL)-TRIPHOSPHATASE"/>
    <property type="match status" value="1"/>
</dbReference>
<reference evidence="2" key="2">
    <citation type="submission" date="2020-09" db="EMBL/GenBank/DDBJ databases">
        <authorList>
            <person name="Sun Q."/>
            <person name="Zhou Y."/>
        </authorList>
    </citation>
    <scope>NUCLEOTIDE SEQUENCE</scope>
    <source>
        <strain evidence="2">CGMCC 1.16067</strain>
    </source>
</reference>
<dbReference type="AlphaFoldDB" id="A0A917F3K9"/>
<dbReference type="PANTHER" id="PTHR10151">
    <property type="entry name" value="ECTONUCLEOTIDE PYROPHOSPHATASE/PHOSPHODIESTERASE"/>
    <property type="match status" value="1"/>
</dbReference>
<reference evidence="2" key="1">
    <citation type="journal article" date="2014" name="Int. J. Syst. Evol. Microbiol.">
        <title>Complete genome sequence of Corynebacterium casei LMG S-19264T (=DSM 44701T), isolated from a smear-ripened cheese.</title>
        <authorList>
            <consortium name="US DOE Joint Genome Institute (JGI-PGF)"/>
            <person name="Walter F."/>
            <person name="Albersmeier A."/>
            <person name="Kalinowski J."/>
            <person name="Ruckert C."/>
        </authorList>
    </citation>
    <scope>NUCLEOTIDE SEQUENCE</scope>
    <source>
        <strain evidence="2">CGMCC 1.16067</strain>
    </source>
</reference>
<dbReference type="GO" id="GO:0016787">
    <property type="term" value="F:hydrolase activity"/>
    <property type="evidence" value="ECO:0007669"/>
    <property type="project" value="UniProtKB-ARBA"/>
</dbReference>
<evidence type="ECO:0000313" key="2">
    <source>
        <dbReference type="EMBL" id="GGF46863.1"/>
    </source>
</evidence>
<proteinExistence type="predicted"/>
<gene>
    <name evidence="2" type="ORF">GCM10011519_21080</name>
</gene>
<dbReference type="Pfam" id="PF01663">
    <property type="entry name" value="Phosphodiest"/>
    <property type="match status" value="1"/>
</dbReference>
<name>A0A917F3K9_9ACTN</name>
<feature type="signal peptide" evidence="1">
    <location>
        <begin position="1"/>
        <end position="34"/>
    </location>
</feature>